<protein>
    <recommendedName>
        <fullName evidence="4">RNase H type-1 domain-containing protein</fullName>
    </recommendedName>
</protein>
<dbReference type="EMBL" id="JBJJXI010000097">
    <property type="protein sequence ID" value="KAL3393443.1"/>
    <property type="molecule type" value="Genomic_DNA"/>
</dbReference>
<evidence type="ECO:0008006" key="4">
    <source>
        <dbReference type="Google" id="ProtNLM"/>
    </source>
</evidence>
<dbReference type="PANTHER" id="PTHR47331:SF4">
    <property type="entry name" value="PEPTIDASE S1 DOMAIN-CONTAINING PROTEIN"/>
    <property type="match status" value="1"/>
</dbReference>
<keyword evidence="3" id="KW-1185">Reference proteome</keyword>
<dbReference type="InterPro" id="IPR008042">
    <property type="entry name" value="Retrotrans_Pao"/>
</dbReference>
<accession>A0ABD2WK10</accession>
<evidence type="ECO:0000256" key="1">
    <source>
        <dbReference type="SAM" id="MobiDB-lite"/>
    </source>
</evidence>
<comment type="caution">
    <text evidence="2">The sequence shown here is derived from an EMBL/GenBank/DDBJ whole genome shotgun (WGS) entry which is preliminary data.</text>
</comment>
<dbReference type="Pfam" id="PF05380">
    <property type="entry name" value="Peptidase_A17"/>
    <property type="match status" value="1"/>
</dbReference>
<feature type="compositionally biased region" description="Polar residues" evidence="1">
    <location>
        <begin position="298"/>
        <end position="307"/>
    </location>
</feature>
<dbReference type="AlphaFoldDB" id="A0ABD2WK10"/>
<name>A0ABD2WK10_9HYME</name>
<proteinExistence type="predicted"/>
<gene>
    <name evidence="2" type="ORF">TKK_012123</name>
</gene>
<feature type="region of interest" description="Disordered" evidence="1">
    <location>
        <begin position="296"/>
        <end position="318"/>
    </location>
</feature>
<dbReference type="Proteomes" id="UP001627154">
    <property type="component" value="Unassembled WGS sequence"/>
</dbReference>
<sequence length="318" mass="35510">MDVGKWASNSRAVIEQYSSVSSELIELKAPTNSPVSVLGLLWTPSTDALHYHVPAVSTAEATKRGILSAVAKLYDPLGFLSPVIIRAKILLQDLWLLGIDWDAKPSEATTQAWREFQEHIVEAQLIRIPRWISLTSTSRWDLHGFCDASQKAYAAAVYAVLYDAADNPIGCHLLIAKTKVSPIKVLNIPRLELQGAVLLARLVNFVNTSLQQAPLLTYCWTDSNIVLAWLRSHPSRWKTFTANRVSEIHTLMPNVAWRHVPSKENPSDCASRGISAKLLIDHALWWHGPTWLLEDPSTWPSESSQKLPSREPQYSSPP</sequence>
<organism evidence="2 3">
    <name type="scientific">Trichogramma kaykai</name>
    <dbReference type="NCBI Taxonomy" id="54128"/>
    <lineage>
        <taxon>Eukaryota</taxon>
        <taxon>Metazoa</taxon>
        <taxon>Ecdysozoa</taxon>
        <taxon>Arthropoda</taxon>
        <taxon>Hexapoda</taxon>
        <taxon>Insecta</taxon>
        <taxon>Pterygota</taxon>
        <taxon>Neoptera</taxon>
        <taxon>Endopterygota</taxon>
        <taxon>Hymenoptera</taxon>
        <taxon>Apocrita</taxon>
        <taxon>Proctotrupomorpha</taxon>
        <taxon>Chalcidoidea</taxon>
        <taxon>Trichogrammatidae</taxon>
        <taxon>Trichogramma</taxon>
    </lineage>
</organism>
<dbReference type="PANTHER" id="PTHR47331">
    <property type="entry name" value="PHD-TYPE DOMAIN-CONTAINING PROTEIN"/>
    <property type="match status" value="1"/>
</dbReference>
<reference evidence="2 3" key="1">
    <citation type="journal article" date="2024" name="bioRxiv">
        <title>A reference genome for Trichogramma kaykai: A tiny desert-dwelling parasitoid wasp with competing sex-ratio distorters.</title>
        <authorList>
            <person name="Culotta J."/>
            <person name="Lindsey A.R."/>
        </authorList>
    </citation>
    <scope>NUCLEOTIDE SEQUENCE [LARGE SCALE GENOMIC DNA]</scope>
    <source>
        <strain evidence="2 3">KSX58</strain>
    </source>
</reference>
<evidence type="ECO:0000313" key="2">
    <source>
        <dbReference type="EMBL" id="KAL3393443.1"/>
    </source>
</evidence>
<evidence type="ECO:0000313" key="3">
    <source>
        <dbReference type="Proteomes" id="UP001627154"/>
    </source>
</evidence>